<dbReference type="InterPro" id="IPR016181">
    <property type="entry name" value="Acyl_CoA_acyltransferase"/>
</dbReference>
<proteinExistence type="inferred from homology"/>
<dbReference type="UniPathway" id="UPA00067">
    <property type="reaction ID" value="UER00122"/>
</dbReference>
<dbReference type="EC" id="2.3.1.178" evidence="4 9"/>
<dbReference type="Proteomes" id="UP000321261">
    <property type="component" value="Unassembled WGS sequence"/>
</dbReference>
<evidence type="ECO:0000313" key="12">
    <source>
        <dbReference type="Proteomes" id="UP000321261"/>
    </source>
</evidence>
<sequence length="201" mass="21625">MIALTYFTDADHAEIGGPVSRLLSSWDMAAPVGSPDRTRPNIGEQLTIGHPEVADGVACWRLAEATGVLDLNSRYAYLLWCRDFAATSVVARHDGNVVGFVTGFRRPEEPSALVVWQVGVDAAVRGQGVAAAMLDALFDRVPGVDHLEATVTPDNTGSIALFSRFAERRAAPVRHSELFGAELLGDGHAPEILFRIGPVHR</sequence>
<dbReference type="Gene3D" id="3.40.630.30">
    <property type="match status" value="1"/>
</dbReference>
<evidence type="ECO:0000256" key="9">
    <source>
        <dbReference type="RuleBase" id="RU365045"/>
    </source>
</evidence>
<protein>
    <recommendedName>
        <fullName evidence="5 9">L-2,4-diaminobutyric acid acetyltransferase</fullName>
        <shortName evidence="9">DABA acetyltransferase</shortName>
        <ecNumber evidence="4 9">2.3.1.178</ecNumber>
    </recommendedName>
</protein>
<evidence type="ECO:0000256" key="1">
    <source>
        <dbReference type="ARBA" id="ARBA00003741"/>
    </source>
</evidence>
<dbReference type="GO" id="GO:0019491">
    <property type="term" value="P:ectoine biosynthetic process"/>
    <property type="evidence" value="ECO:0007669"/>
    <property type="project" value="UniProtKB-UniPathway"/>
</dbReference>
<keyword evidence="7 9" id="KW-0012">Acyltransferase</keyword>
<dbReference type="InterPro" id="IPR000182">
    <property type="entry name" value="GNAT_dom"/>
</dbReference>
<dbReference type="InterPro" id="IPR012772">
    <property type="entry name" value="Ectoine_EctA"/>
</dbReference>
<evidence type="ECO:0000256" key="3">
    <source>
        <dbReference type="ARBA" id="ARBA00010712"/>
    </source>
</evidence>
<evidence type="ECO:0000256" key="2">
    <source>
        <dbReference type="ARBA" id="ARBA00004978"/>
    </source>
</evidence>
<accession>A0A561SSU0</accession>
<gene>
    <name evidence="9" type="primary">ectA</name>
    <name evidence="11" type="ORF">FHX44_113849</name>
</gene>
<dbReference type="AlphaFoldDB" id="A0A561SSU0"/>
<feature type="domain" description="N-acetyltransferase" evidence="10">
    <location>
        <begin position="46"/>
        <end position="201"/>
    </location>
</feature>
<evidence type="ECO:0000259" key="10">
    <source>
        <dbReference type="PROSITE" id="PS51186"/>
    </source>
</evidence>
<comment type="function">
    <text evidence="1 9">Catalyzes the acetylation of L-2,4-diaminobutyrate (DABA) to gamma-N-acetyl-alpha,gamma-diaminobutyric acid (ADABA) with acetyl coenzyme A.</text>
</comment>
<evidence type="ECO:0000256" key="4">
    <source>
        <dbReference type="ARBA" id="ARBA00012355"/>
    </source>
</evidence>
<dbReference type="CDD" id="cd04301">
    <property type="entry name" value="NAT_SF"/>
    <property type="match status" value="1"/>
</dbReference>
<evidence type="ECO:0000256" key="6">
    <source>
        <dbReference type="ARBA" id="ARBA00022679"/>
    </source>
</evidence>
<name>A0A561SSU0_9PSEU</name>
<evidence type="ECO:0000256" key="5">
    <source>
        <dbReference type="ARBA" id="ARBA00017935"/>
    </source>
</evidence>
<keyword evidence="12" id="KW-1185">Reference proteome</keyword>
<comment type="pathway">
    <text evidence="2 9">Amine and polyamine biosynthesis; ectoine biosynthesis; L-ectoine from L-aspartate 4-semialdehyde: step 2/3.</text>
</comment>
<evidence type="ECO:0000256" key="8">
    <source>
        <dbReference type="ARBA" id="ARBA00048924"/>
    </source>
</evidence>
<dbReference type="EMBL" id="VIWU01000001">
    <property type="protein sequence ID" value="TWF77933.1"/>
    <property type="molecule type" value="Genomic_DNA"/>
</dbReference>
<evidence type="ECO:0000313" key="11">
    <source>
        <dbReference type="EMBL" id="TWF77933.1"/>
    </source>
</evidence>
<dbReference type="NCBIfam" id="TIGR02406">
    <property type="entry name" value="ectoine_EctA"/>
    <property type="match status" value="1"/>
</dbReference>
<comment type="similarity">
    <text evidence="3 9">Belongs to the acetyltransferase family. EctA subfamily.</text>
</comment>
<dbReference type="PROSITE" id="PS51186">
    <property type="entry name" value="GNAT"/>
    <property type="match status" value="1"/>
</dbReference>
<comment type="catalytic activity">
    <reaction evidence="8 9">
        <text>L-2,4-diaminobutanoate + acetyl-CoA = (2S)-4-acetamido-2-aminobutanoate + CoA + H(+)</text>
        <dbReference type="Rhea" id="RHEA:16901"/>
        <dbReference type="ChEBI" id="CHEBI:15378"/>
        <dbReference type="ChEBI" id="CHEBI:57287"/>
        <dbReference type="ChEBI" id="CHEBI:57288"/>
        <dbReference type="ChEBI" id="CHEBI:58761"/>
        <dbReference type="ChEBI" id="CHEBI:58929"/>
        <dbReference type="EC" id="2.3.1.178"/>
    </reaction>
</comment>
<keyword evidence="6 9" id="KW-0808">Transferase</keyword>
<reference evidence="11 12" key="1">
    <citation type="submission" date="2019-06" db="EMBL/GenBank/DDBJ databases">
        <title>Sequencing the genomes of 1000 actinobacteria strains.</title>
        <authorList>
            <person name="Klenk H.-P."/>
        </authorList>
    </citation>
    <scope>NUCLEOTIDE SEQUENCE [LARGE SCALE GENOMIC DNA]</scope>
    <source>
        <strain evidence="11 12">DSM 45671</strain>
    </source>
</reference>
<dbReference type="SUPFAM" id="SSF55729">
    <property type="entry name" value="Acyl-CoA N-acyltransferases (Nat)"/>
    <property type="match status" value="1"/>
</dbReference>
<dbReference type="Pfam" id="PF00583">
    <property type="entry name" value="Acetyltransf_1"/>
    <property type="match status" value="1"/>
</dbReference>
<comment type="caution">
    <text evidence="11">The sequence shown here is derived from an EMBL/GenBank/DDBJ whole genome shotgun (WGS) entry which is preliminary data.</text>
</comment>
<evidence type="ECO:0000256" key="7">
    <source>
        <dbReference type="ARBA" id="ARBA00023315"/>
    </source>
</evidence>
<dbReference type="GO" id="GO:0033816">
    <property type="term" value="F:diaminobutyrate acetyltransferase activity"/>
    <property type="evidence" value="ECO:0007669"/>
    <property type="project" value="UniProtKB-EC"/>
</dbReference>
<organism evidence="11 12">
    <name type="scientific">Pseudonocardia hierapolitana</name>
    <dbReference type="NCBI Taxonomy" id="1128676"/>
    <lineage>
        <taxon>Bacteria</taxon>
        <taxon>Bacillati</taxon>
        <taxon>Actinomycetota</taxon>
        <taxon>Actinomycetes</taxon>
        <taxon>Pseudonocardiales</taxon>
        <taxon>Pseudonocardiaceae</taxon>
        <taxon>Pseudonocardia</taxon>
    </lineage>
</organism>